<proteinExistence type="predicted"/>
<dbReference type="PANTHER" id="PTHR38436">
    <property type="entry name" value="POLYKETIDE CYCLASE SNOAL-LIKE DOMAIN"/>
    <property type="match status" value="1"/>
</dbReference>
<dbReference type="InterPro" id="IPR009959">
    <property type="entry name" value="Cyclase_SnoaL-like"/>
</dbReference>
<dbReference type="EMBL" id="CP114040">
    <property type="protein sequence ID" value="WAS97785.1"/>
    <property type="molecule type" value="Genomic_DNA"/>
</dbReference>
<dbReference type="Gene3D" id="3.10.450.50">
    <property type="match status" value="1"/>
</dbReference>
<dbReference type="Proteomes" id="UP001164459">
    <property type="component" value="Chromosome"/>
</dbReference>
<dbReference type="SUPFAM" id="SSF54427">
    <property type="entry name" value="NTF2-like"/>
    <property type="match status" value="1"/>
</dbReference>
<dbReference type="RefSeq" id="WP_269040152.1">
    <property type="nucleotide sequence ID" value="NZ_CP114040.1"/>
</dbReference>
<dbReference type="Pfam" id="PF12680">
    <property type="entry name" value="SnoaL_2"/>
    <property type="match status" value="1"/>
</dbReference>
<dbReference type="PROSITE" id="PS51257">
    <property type="entry name" value="PROKAR_LIPOPROTEIN"/>
    <property type="match status" value="1"/>
</dbReference>
<dbReference type="InterPro" id="IPR037401">
    <property type="entry name" value="SnoaL-like"/>
</dbReference>
<sequence>MHRRQALTTLLLPAAASACASRTDETRQDSVGVQLLSEFWAKVYNPPPDFDTIDRLCTEDFILTTAGTDVVGRAAFKEWVRSFSAKIRELRLTSRDMFGSADGTRVVSRWVVTGFNQGILNTPPDDRPIEFTGIAVWEVRDGKLAHNWVERSAYELAQRLAQPAPPGPDPR</sequence>
<feature type="chain" id="PRO_5045150875" evidence="1">
    <location>
        <begin position="21"/>
        <end position="171"/>
    </location>
</feature>
<keyword evidence="4" id="KW-1185">Reference proteome</keyword>
<gene>
    <name evidence="3" type="ORF">O0S08_16705</name>
</gene>
<evidence type="ECO:0000256" key="1">
    <source>
        <dbReference type="SAM" id="SignalP"/>
    </source>
</evidence>
<evidence type="ECO:0000313" key="4">
    <source>
        <dbReference type="Proteomes" id="UP001164459"/>
    </source>
</evidence>
<protein>
    <submittedName>
        <fullName evidence="3">Nuclear transport factor 2 family protein</fullName>
    </submittedName>
</protein>
<feature type="domain" description="SnoaL-like" evidence="2">
    <location>
        <begin position="49"/>
        <end position="146"/>
    </location>
</feature>
<keyword evidence="1" id="KW-0732">Signal</keyword>
<dbReference type="InterPro" id="IPR032710">
    <property type="entry name" value="NTF2-like_dom_sf"/>
</dbReference>
<accession>A0ABY7HES6</accession>
<evidence type="ECO:0000259" key="2">
    <source>
        <dbReference type="Pfam" id="PF12680"/>
    </source>
</evidence>
<feature type="signal peptide" evidence="1">
    <location>
        <begin position="1"/>
        <end position="20"/>
    </location>
</feature>
<name>A0ABY7HES6_9BACT</name>
<dbReference type="PANTHER" id="PTHR38436:SF1">
    <property type="entry name" value="ESTER CYCLASE"/>
    <property type="match status" value="1"/>
</dbReference>
<reference evidence="3" key="1">
    <citation type="submission" date="2022-11" db="EMBL/GenBank/DDBJ databases">
        <title>Minimal conservation of predation-associated metabolite biosynthetic gene clusters underscores biosynthetic potential of Myxococcota including descriptions for ten novel species: Archangium lansinium sp. nov., Myxococcus landrumus sp. nov., Nannocystis bai.</title>
        <authorList>
            <person name="Ahearne A."/>
            <person name="Stevens C."/>
            <person name="Dowd S."/>
        </authorList>
    </citation>
    <scope>NUCLEOTIDE SEQUENCE</scope>
    <source>
        <strain evidence="3">Fl3</strain>
    </source>
</reference>
<evidence type="ECO:0000313" key="3">
    <source>
        <dbReference type="EMBL" id="WAS97785.1"/>
    </source>
</evidence>
<organism evidence="3 4">
    <name type="scientific">Nannocystis punicea</name>
    <dbReference type="NCBI Taxonomy" id="2995304"/>
    <lineage>
        <taxon>Bacteria</taxon>
        <taxon>Pseudomonadati</taxon>
        <taxon>Myxococcota</taxon>
        <taxon>Polyangia</taxon>
        <taxon>Nannocystales</taxon>
        <taxon>Nannocystaceae</taxon>
        <taxon>Nannocystis</taxon>
    </lineage>
</organism>